<dbReference type="GO" id="GO:0005615">
    <property type="term" value="C:extracellular space"/>
    <property type="evidence" value="ECO:0007669"/>
    <property type="project" value="TreeGrafter"/>
</dbReference>
<dbReference type="KEGG" id="ccai:NAS2_1222"/>
<gene>
    <name evidence="4" type="ORF">NAS2_1222</name>
</gene>
<dbReference type="InterPro" id="IPR004155">
    <property type="entry name" value="PBS_lyase_HEAT"/>
</dbReference>
<dbReference type="Pfam" id="PF13646">
    <property type="entry name" value="HEAT_2"/>
    <property type="match status" value="2"/>
</dbReference>
<dbReference type="SMART" id="SM00567">
    <property type="entry name" value="EZ_HEAT"/>
    <property type="match status" value="6"/>
</dbReference>
<keyword evidence="4" id="KW-0031">Aminopeptidase</keyword>
<dbReference type="Gene3D" id="1.25.10.10">
    <property type="entry name" value="Leucine-rich Repeat Variant"/>
    <property type="match status" value="2"/>
</dbReference>
<dbReference type="Pfam" id="PF03130">
    <property type="entry name" value="HEAT_PBS"/>
    <property type="match status" value="1"/>
</dbReference>
<dbReference type="EMBL" id="AP018732">
    <property type="protein sequence ID" value="BBE42611.1"/>
    <property type="molecule type" value="Genomic_DNA"/>
</dbReference>
<keyword evidence="4" id="KW-0378">Hydrolase</keyword>
<dbReference type="Pfam" id="PF17900">
    <property type="entry name" value="Peptidase_M1_N"/>
    <property type="match status" value="1"/>
</dbReference>
<dbReference type="InterPro" id="IPR014782">
    <property type="entry name" value="Peptidase_M1_dom"/>
</dbReference>
<dbReference type="AlphaFoldDB" id="A0A4P2VEP3"/>
<dbReference type="InterPro" id="IPR016024">
    <property type="entry name" value="ARM-type_fold"/>
</dbReference>
<organism evidence="4 5">
    <name type="scientific">Conexivisphaera calida</name>
    <dbReference type="NCBI Taxonomy" id="1874277"/>
    <lineage>
        <taxon>Archaea</taxon>
        <taxon>Nitrososphaerota</taxon>
        <taxon>Conexivisphaeria</taxon>
        <taxon>Conexivisphaerales</taxon>
        <taxon>Conexivisphaeraceae</taxon>
        <taxon>Conexivisphaera</taxon>
    </lineage>
</organism>
<feature type="domain" description="Aminopeptidase N-like N-terminal" evidence="3">
    <location>
        <begin position="62"/>
        <end position="187"/>
    </location>
</feature>
<dbReference type="Pfam" id="PF01433">
    <property type="entry name" value="Peptidase_M1"/>
    <property type="match status" value="1"/>
</dbReference>
<dbReference type="Gene3D" id="1.10.390.10">
    <property type="entry name" value="Neutral Protease Domain 2"/>
    <property type="match status" value="1"/>
</dbReference>
<keyword evidence="1" id="KW-0175">Coiled coil</keyword>
<dbReference type="Proteomes" id="UP000509448">
    <property type="component" value="Chromosome"/>
</dbReference>
<name>A0A4P2VEP3_9ARCH</name>
<evidence type="ECO:0000259" key="3">
    <source>
        <dbReference type="Pfam" id="PF17900"/>
    </source>
</evidence>
<evidence type="ECO:0000313" key="5">
    <source>
        <dbReference type="Proteomes" id="UP000509448"/>
    </source>
</evidence>
<dbReference type="InterPro" id="IPR011989">
    <property type="entry name" value="ARM-like"/>
</dbReference>
<dbReference type="GO" id="GO:0042277">
    <property type="term" value="F:peptide binding"/>
    <property type="evidence" value="ECO:0007669"/>
    <property type="project" value="TreeGrafter"/>
</dbReference>
<feature type="coiled-coil region" evidence="1">
    <location>
        <begin position="792"/>
        <end position="826"/>
    </location>
</feature>
<dbReference type="PANTHER" id="PTHR11533:SF174">
    <property type="entry name" value="PUROMYCIN-SENSITIVE AMINOPEPTIDASE-RELATED"/>
    <property type="match status" value="1"/>
</dbReference>
<reference evidence="4 5" key="1">
    <citation type="journal article" date="2019" name="ISME J.">
        <title>Isolation and characterization of a thermophilic sulfur- and iron-reducing thaumarchaeote from a terrestrial acidic hot spring.</title>
        <authorList>
            <person name="Kato S."/>
            <person name="Itoh T."/>
            <person name="Yuki M."/>
            <person name="Nagamori M."/>
            <person name="Ohnishi M."/>
            <person name="Uematsu K."/>
            <person name="Suzuki K."/>
            <person name="Takashina T."/>
            <person name="Ohkuma M."/>
        </authorList>
    </citation>
    <scope>NUCLEOTIDE SEQUENCE [LARGE SCALE GENOMIC DNA]</scope>
    <source>
        <strain evidence="4 5">NAS-02</strain>
    </source>
</reference>
<dbReference type="GO" id="GO:0043171">
    <property type="term" value="P:peptide catabolic process"/>
    <property type="evidence" value="ECO:0007669"/>
    <property type="project" value="TreeGrafter"/>
</dbReference>
<keyword evidence="5" id="KW-1185">Reference proteome</keyword>
<dbReference type="GO" id="GO:0016020">
    <property type="term" value="C:membrane"/>
    <property type="evidence" value="ECO:0007669"/>
    <property type="project" value="TreeGrafter"/>
</dbReference>
<dbReference type="Gene3D" id="2.60.40.1730">
    <property type="entry name" value="tricorn interacting facor f3 domain"/>
    <property type="match status" value="1"/>
</dbReference>
<dbReference type="InterPro" id="IPR027268">
    <property type="entry name" value="Peptidase_M4/M1_CTD_sf"/>
</dbReference>
<dbReference type="GO" id="GO:0008270">
    <property type="term" value="F:zinc ion binding"/>
    <property type="evidence" value="ECO:0007669"/>
    <property type="project" value="InterPro"/>
</dbReference>
<dbReference type="GO" id="GO:0070006">
    <property type="term" value="F:metalloaminopeptidase activity"/>
    <property type="evidence" value="ECO:0007669"/>
    <property type="project" value="TreeGrafter"/>
</dbReference>
<proteinExistence type="predicted"/>
<evidence type="ECO:0000313" key="4">
    <source>
        <dbReference type="EMBL" id="BBE42611.1"/>
    </source>
</evidence>
<dbReference type="InterPro" id="IPR042097">
    <property type="entry name" value="Aminopeptidase_N-like_N_sf"/>
</dbReference>
<feature type="domain" description="Peptidase M1 membrane alanine aminopeptidase" evidence="2">
    <location>
        <begin position="223"/>
        <end position="441"/>
    </location>
</feature>
<dbReference type="PANTHER" id="PTHR11533">
    <property type="entry name" value="PROTEASE M1 ZINC METALLOPROTEASE"/>
    <property type="match status" value="1"/>
</dbReference>
<dbReference type="GO" id="GO:0005737">
    <property type="term" value="C:cytoplasm"/>
    <property type="evidence" value="ECO:0007669"/>
    <property type="project" value="TreeGrafter"/>
</dbReference>
<sequence>MDRDYLTGRGFLYADYAPRFQRQYNYRPRSLSLRISIDVDGRSISGLARYELESWGVLEFDAAEMRIGGVTVDGSPSEFHYDGKVLVVDVPPGTHSVSIEYSTVPRKGVYFAERKGRMFVWSHGETEDNRYWIPLPDSPYVKFPTEVTVVAPAWMTAVSNGVLQGVREVGDRREWTWRLDRPHSPYLIAMAAGDFEVIREDCGGTPLEYYVPRDAAQHARLSFHRTCDVLKFFEEYTGLKYQWPNYKQVVVPEFIYGGMENTTSTLLMDYTLHDEHAHCPGSKFPCPGMEDYTSDPLVAHELAHQWFGDLVTTEDWPHIWLNESFATFMEAIYERHALGEDEFRYTLYKCLRTYLSEYRDRYARPIVFRIYRDPEELFDTHSYEKGCLVLWHLVNTIGEDAFRTAINRYLVSRSFGPASSEDLKDFLEDSSRKRLDWFFYQFLESSGHPVVRYSWEYDASTGTLRLKVEQAQGDDSYPEYRLDLEALISTDRGERRVKVKLHDRSTTLQVQVDGKPKYVCIDPEFRAFIERKPQKGLEDAVNQLSSPYLACRLEAVAALQEDGSGRAVEALARALASDGFWGVRAEAARALGKVGGEAALSALISSMKSERHPRVRQAVADALGSFRAEPRAAEVLRSVLVDEHESYYARARAASSLGRAGGEQYLQALIEAIGYGGHNWSITVGAIEGLSKVGGSQALSAILRETERGNDTLVRAAAVRALGAFPDSPQALDRIRDLIRDPSFRVRRAAVEAAERVSSPRLLDVLDEASYKDVDGRIRRLSRDAARRIREAMEKGAEYAKLRDDIDRMREEQRRLEDRLSRLERVG</sequence>
<dbReference type="SUPFAM" id="SSF63737">
    <property type="entry name" value="Leukotriene A4 hydrolase N-terminal domain"/>
    <property type="match status" value="1"/>
</dbReference>
<dbReference type="SUPFAM" id="SSF48371">
    <property type="entry name" value="ARM repeat"/>
    <property type="match status" value="1"/>
</dbReference>
<evidence type="ECO:0000259" key="2">
    <source>
        <dbReference type="Pfam" id="PF01433"/>
    </source>
</evidence>
<dbReference type="CDD" id="cd09603">
    <property type="entry name" value="M1_APN_like"/>
    <property type="match status" value="1"/>
</dbReference>
<keyword evidence="4" id="KW-0645">Protease</keyword>
<dbReference type="InterPro" id="IPR045357">
    <property type="entry name" value="Aminopeptidase_N-like_N"/>
</dbReference>
<dbReference type="GeneID" id="55585034"/>
<dbReference type="SUPFAM" id="SSF55486">
    <property type="entry name" value="Metalloproteases ('zincins'), catalytic domain"/>
    <property type="match status" value="1"/>
</dbReference>
<accession>A0A4P2VEP3</accession>
<dbReference type="RefSeq" id="WP_232085466.1">
    <property type="nucleotide sequence ID" value="NZ_AP018732.1"/>
</dbReference>
<evidence type="ECO:0000256" key="1">
    <source>
        <dbReference type="SAM" id="Coils"/>
    </source>
</evidence>
<protein>
    <submittedName>
        <fullName evidence="4">Aminopeptidase</fullName>
    </submittedName>
</protein>
<dbReference type="InterPro" id="IPR050344">
    <property type="entry name" value="Peptidase_M1_aminopeptidases"/>
</dbReference>